<dbReference type="Pfam" id="PF21089">
    <property type="entry name" value="PKS_DH_N"/>
    <property type="match status" value="1"/>
</dbReference>
<dbReference type="EMBL" id="FOBF01000027">
    <property type="protein sequence ID" value="SEN48877.1"/>
    <property type="molecule type" value="Genomic_DNA"/>
</dbReference>
<organism evidence="11 12">
    <name type="scientific">Nonomuraea pusilla</name>
    <dbReference type="NCBI Taxonomy" id="46177"/>
    <lineage>
        <taxon>Bacteria</taxon>
        <taxon>Bacillati</taxon>
        <taxon>Actinomycetota</taxon>
        <taxon>Actinomycetes</taxon>
        <taxon>Streptosporangiales</taxon>
        <taxon>Streptosporangiaceae</taxon>
        <taxon>Nonomuraea</taxon>
    </lineage>
</organism>
<evidence type="ECO:0000256" key="6">
    <source>
        <dbReference type="ARBA" id="ARBA00047715"/>
    </source>
</evidence>
<dbReference type="InterPro" id="IPR020806">
    <property type="entry name" value="PKS_PP-bd"/>
</dbReference>
<dbReference type="InterPro" id="IPR009081">
    <property type="entry name" value="PP-bd_ACP"/>
</dbReference>
<dbReference type="Gene3D" id="3.40.640.10">
    <property type="entry name" value="Type I PLP-dependent aspartate aminotransferase-like (Major domain)"/>
    <property type="match status" value="1"/>
</dbReference>
<feature type="compositionally biased region" description="Pro residues" evidence="8">
    <location>
        <begin position="818"/>
        <end position="829"/>
    </location>
</feature>
<dbReference type="InterPro" id="IPR036736">
    <property type="entry name" value="ACP-like_sf"/>
</dbReference>
<gene>
    <name evidence="11" type="ORF">SAMN05660976_07689</name>
</gene>
<dbReference type="Pfam" id="PF14765">
    <property type="entry name" value="PS-DH"/>
    <property type="match status" value="1"/>
</dbReference>
<dbReference type="InterPro" id="IPR006162">
    <property type="entry name" value="Ppantetheine_attach_site"/>
</dbReference>
<evidence type="ECO:0000259" key="10">
    <source>
        <dbReference type="PROSITE" id="PS52019"/>
    </source>
</evidence>
<evidence type="ECO:0000259" key="9">
    <source>
        <dbReference type="PROSITE" id="PS50075"/>
    </source>
</evidence>
<evidence type="ECO:0000256" key="7">
    <source>
        <dbReference type="PROSITE-ProRule" id="PRU01363"/>
    </source>
</evidence>
<dbReference type="STRING" id="46177.SAMN05660976_07689"/>
<evidence type="ECO:0000256" key="2">
    <source>
        <dbReference type="ARBA" id="ARBA00013187"/>
    </source>
</evidence>
<evidence type="ECO:0000313" key="11">
    <source>
        <dbReference type="EMBL" id="SEN48877.1"/>
    </source>
</evidence>
<dbReference type="Gene3D" id="1.10.1200.10">
    <property type="entry name" value="ACP-like"/>
    <property type="match status" value="1"/>
</dbReference>
<feature type="domain" description="PKS/mFAS DH" evidence="10">
    <location>
        <begin position="1"/>
        <end position="254"/>
    </location>
</feature>
<comment type="catalytic activity">
    <reaction evidence="6">
        <text>6-carboxyhexanoyl-[ACP] + L-alanine + H(+) = (8S)-8-amino-7-oxononanoate + holo-[ACP] + CO2</text>
        <dbReference type="Rhea" id="RHEA:42288"/>
        <dbReference type="Rhea" id="RHEA-COMP:9685"/>
        <dbReference type="Rhea" id="RHEA-COMP:9955"/>
        <dbReference type="ChEBI" id="CHEBI:15378"/>
        <dbReference type="ChEBI" id="CHEBI:16526"/>
        <dbReference type="ChEBI" id="CHEBI:57972"/>
        <dbReference type="ChEBI" id="CHEBI:64479"/>
        <dbReference type="ChEBI" id="CHEBI:78846"/>
        <dbReference type="ChEBI" id="CHEBI:149468"/>
        <dbReference type="EC" id="2.3.1.47"/>
    </reaction>
</comment>
<dbReference type="Gene3D" id="3.40.50.720">
    <property type="entry name" value="NAD(P)-binding Rossmann-like Domain"/>
    <property type="match status" value="1"/>
</dbReference>
<dbReference type="SUPFAM" id="SSF47336">
    <property type="entry name" value="ACP-like"/>
    <property type="match status" value="1"/>
</dbReference>
<dbReference type="InterPro" id="IPR049552">
    <property type="entry name" value="PKS_DH_N"/>
</dbReference>
<evidence type="ECO:0000256" key="8">
    <source>
        <dbReference type="SAM" id="MobiDB-lite"/>
    </source>
</evidence>
<dbReference type="Proteomes" id="UP000198953">
    <property type="component" value="Unassembled WGS sequence"/>
</dbReference>
<feature type="region of interest" description="Disordered" evidence="8">
    <location>
        <begin position="764"/>
        <end position="829"/>
    </location>
</feature>
<dbReference type="InterPro" id="IPR049900">
    <property type="entry name" value="PKS_mFAS_DH"/>
</dbReference>
<dbReference type="SUPFAM" id="SSF51735">
    <property type="entry name" value="NAD(P)-binding Rossmann-fold domains"/>
    <property type="match status" value="2"/>
</dbReference>
<dbReference type="AlphaFoldDB" id="A0A1H8GZF2"/>
<keyword evidence="12" id="KW-1185">Reference proteome</keyword>
<dbReference type="OrthoDB" id="9807157at2"/>
<dbReference type="InterPro" id="IPR020807">
    <property type="entry name" value="PKS_DH"/>
</dbReference>
<feature type="active site" description="Proton acceptor; for dehydratase activity" evidence="7">
    <location>
        <position position="18"/>
    </location>
</feature>
<feature type="domain" description="Carrier" evidence="9">
    <location>
        <begin position="689"/>
        <end position="763"/>
    </location>
</feature>
<accession>A0A1H8GZF2</accession>
<dbReference type="PROSITE" id="PS00012">
    <property type="entry name" value="PHOSPHOPANTETHEINE"/>
    <property type="match status" value="1"/>
</dbReference>
<keyword evidence="3" id="KW-0596">Phosphopantetheine</keyword>
<dbReference type="SMART" id="SM00822">
    <property type="entry name" value="PKS_KR"/>
    <property type="match status" value="1"/>
</dbReference>
<dbReference type="EC" id="2.3.1.47" evidence="2"/>
<dbReference type="PROSITE" id="PS52019">
    <property type="entry name" value="PKS_MFAS_DH"/>
    <property type="match status" value="1"/>
</dbReference>
<dbReference type="InterPro" id="IPR004839">
    <property type="entry name" value="Aminotransferase_I/II_large"/>
</dbReference>
<evidence type="ECO:0000256" key="5">
    <source>
        <dbReference type="ARBA" id="ARBA00022679"/>
    </source>
</evidence>
<dbReference type="InterPro" id="IPR050087">
    <property type="entry name" value="AON_synthase_class-II"/>
</dbReference>
<evidence type="ECO:0000256" key="1">
    <source>
        <dbReference type="ARBA" id="ARBA00001933"/>
    </source>
</evidence>
<name>A0A1H8GZF2_9ACTN</name>
<dbReference type="CDD" id="cd06454">
    <property type="entry name" value="KBL_like"/>
    <property type="match status" value="1"/>
</dbReference>
<keyword evidence="4" id="KW-0597">Phosphoprotein</keyword>
<proteinExistence type="predicted"/>
<dbReference type="SMART" id="SM00823">
    <property type="entry name" value="PKS_PP"/>
    <property type="match status" value="1"/>
</dbReference>
<keyword evidence="5 11" id="KW-0808">Transferase</keyword>
<dbReference type="PROSITE" id="PS50075">
    <property type="entry name" value="CARRIER"/>
    <property type="match status" value="1"/>
</dbReference>
<dbReference type="RefSeq" id="WP_091105327.1">
    <property type="nucleotide sequence ID" value="NZ_FOBF01000027.1"/>
</dbReference>
<dbReference type="CDD" id="cd05274">
    <property type="entry name" value="KR_FAS_SDR_x"/>
    <property type="match status" value="1"/>
</dbReference>
<feature type="region of interest" description="N-terminal hotdog fold" evidence="7">
    <location>
        <begin position="1"/>
        <end position="103"/>
    </location>
</feature>
<dbReference type="InterPro" id="IPR015424">
    <property type="entry name" value="PyrdxlP-dep_Trfase"/>
</dbReference>
<dbReference type="Pfam" id="PF00155">
    <property type="entry name" value="Aminotran_1_2"/>
    <property type="match status" value="1"/>
</dbReference>
<dbReference type="InterPro" id="IPR015422">
    <property type="entry name" value="PyrdxlP-dep_Trfase_small"/>
</dbReference>
<dbReference type="InterPro" id="IPR036291">
    <property type="entry name" value="NAD(P)-bd_dom_sf"/>
</dbReference>
<protein>
    <recommendedName>
        <fullName evidence="2">8-amino-7-oxononanoate synthase</fullName>
        <ecNumber evidence="2">2.3.1.47</ecNumber>
    </recommendedName>
</protein>
<dbReference type="GO" id="GO:0031177">
    <property type="term" value="F:phosphopantetheine binding"/>
    <property type="evidence" value="ECO:0007669"/>
    <property type="project" value="InterPro"/>
</dbReference>
<sequence length="1267" mass="133741">MSGIRLHLRAADPLVADHRIGDTPVIAAATQIDAVLRACDARRPDSVWTLEHVAFRAPLRVTGPDVEIEVVTAEDGQCSVRSAGVEYGSARTRGEPLPPPRYLDVTALRAGCERDVPLTDVAAWRRASGITYGPAFQAIRTAYAGPGRMLAVLRATDDLHAPAFVPPPLLDGVFQCLGMLDTGAAQAFLPWHVGRIVARRRITGTVLALVERDTAQGAAGAALRGRATVCNQQGEVLLELERITLKAASFRAPQPPPAATPPLVQTVTWRRTDPAAAPSAPGSASAPSALDGPVLLVSEHDVAAPPGRLTVRLTPGELTVERLDETLAGGPVQEVVYVAPEGVASPKQVTAALQGAFTLVRRLAARPPMPDLLIVTAGAHDVTGGEPVDPFMTALWGLGRTLRLEHPRTTVRLVDLEPGGAAPPWDAPRAELELARRGGSWHAPSLEPHPPATGAPPRFRGGRFLITGGMGAIGLRVAEFLAEEGCAHLTLVGRTVPDGGETRRRLDRLGALCELDVVAADVRFLPGVLGGAARYDGVFHTAGVLRDGLARSLTPRQVEEVLDPKVGGVHALAELVAGHAPPGFVALFSSISAVRANLGQSSYAAANAYLDGYAARRRAAGEPWYSLGWGLWAIGMGEDVAPKAAAHGIPALTADDGVALLRAVLSRPPANYVLSAAAHAKGEPMTAVTPESGLWPQLTAAVKKILHVDDVMPEDDLLELGLDSMMAVELAASLSGGGLDVDPMVFFEHSRVGVLLGRLESLPRTGAAGGPAAGEPRETPPPVPRDERPAPAPEGRAAGSFVSPWDRYREPASARPVESPPSRVPPKPAPPVPIIPTVPTVPAAPPPSAAPRANGRVPRRTLPGRLSNAADGTFLDRRIDALSEEDRLIVARDEYFYEPVIEQAEGARIKFDGRWFLNFASYSYLGLIGHDYIDQQVLDAVERHGTGAHGVRLLAGTLHLHRELELSLARFLGAEDAVVYSSGYMANVATVSALVGPGDVIVGDVYNHASILDGYRLSGADVITYAHNDLADLERALKKVGDAGRLVVTDAVFSMDGDVADLPGILELCERYDAPLMVDEAHSLGVLGDTGRGITEHFGIDPARVDVKMGTLSKTVPSAGGYVAGSRDLIFALKNNARGWMFSAAATPAQVAAAKAAIEVMAAAPELTRELRARTARYHERLRALGFDTLASETPVVPIICRSAGQAGAMARLCQLDGLFVQPIVYPAVPRTLPRLRTIVNLSHSEADLDTAVATLEKAGRACGLIS</sequence>
<dbReference type="PANTHER" id="PTHR13693">
    <property type="entry name" value="CLASS II AMINOTRANSFERASE/8-AMINO-7-OXONONANOATE SYNTHASE"/>
    <property type="match status" value="1"/>
</dbReference>
<feature type="active site" description="Proton donor; for dehydratase activity" evidence="7">
    <location>
        <position position="171"/>
    </location>
</feature>
<feature type="region of interest" description="Disordered" evidence="8">
    <location>
        <begin position="437"/>
        <end position="457"/>
    </location>
</feature>
<feature type="region of interest" description="C-terminal hotdog fold" evidence="7">
    <location>
        <begin position="113"/>
        <end position="254"/>
    </location>
</feature>
<feature type="region of interest" description="Disordered" evidence="8">
    <location>
        <begin position="842"/>
        <end position="865"/>
    </location>
</feature>
<dbReference type="Pfam" id="PF08659">
    <property type="entry name" value="KR"/>
    <property type="match status" value="1"/>
</dbReference>
<dbReference type="GO" id="GO:0008710">
    <property type="term" value="F:8-amino-7-oxononanoate synthase activity"/>
    <property type="evidence" value="ECO:0007669"/>
    <property type="project" value="UniProtKB-EC"/>
</dbReference>
<dbReference type="Gene3D" id="3.90.1150.10">
    <property type="entry name" value="Aspartate Aminotransferase, domain 1"/>
    <property type="match status" value="1"/>
</dbReference>
<dbReference type="Gene3D" id="3.10.129.110">
    <property type="entry name" value="Polyketide synthase dehydratase"/>
    <property type="match status" value="1"/>
</dbReference>
<dbReference type="InterPro" id="IPR049551">
    <property type="entry name" value="PKS_DH_C"/>
</dbReference>
<dbReference type="InterPro" id="IPR042104">
    <property type="entry name" value="PKS_dehydratase_sf"/>
</dbReference>
<reference evidence="11 12" key="1">
    <citation type="submission" date="2016-10" db="EMBL/GenBank/DDBJ databases">
        <authorList>
            <person name="de Groot N.N."/>
        </authorList>
    </citation>
    <scope>NUCLEOTIDE SEQUENCE [LARGE SCALE GENOMIC DNA]</scope>
    <source>
        <strain evidence="11 12">DSM 43357</strain>
    </source>
</reference>
<dbReference type="InterPro" id="IPR013968">
    <property type="entry name" value="PKS_KR"/>
</dbReference>
<dbReference type="GO" id="GO:0030170">
    <property type="term" value="F:pyridoxal phosphate binding"/>
    <property type="evidence" value="ECO:0007669"/>
    <property type="project" value="InterPro"/>
</dbReference>
<comment type="cofactor">
    <cofactor evidence="1">
        <name>pyridoxal 5'-phosphate</name>
        <dbReference type="ChEBI" id="CHEBI:597326"/>
    </cofactor>
</comment>
<dbReference type="SUPFAM" id="SSF53383">
    <property type="entry name" value="PLP-dependent transferases"/>
    <property type="match status" value="1"/>
</dbReference>
<dbReference type="InterPro" id="IPR015421">
    <property type="entry name" value="PyrdxlP-dep_Trfase_major"/>
</dbReference>
<dbReference type="Pfam" id="PF00550">
    <property type="entry name" value="PP-binding"/>
    <property type="match status" value="1"/>
</dbReference>
<evidence type="ECO:0000256" key="4">
    <source>
        <dbReference type="ARBA" id="ARBA00022553"/>
    </source>
</evidence>
<dbReference type="InterPro" id="IPR057326">
    <property type="entry name" value="KR_dom"/>
</dbReference>
<evidence type="ECO:0000313" key="12">
    <source>
        <dbReference type="Proteomes" id="UP000198953"/>
    </source>
</evidence>
<dbReference type="SMART" id="SM00826">
    <property type="entry name" value="PKS_DH"/>
    <property type="match status" value="1"/>
</dbReference>
<evidence type="ECO:0000256" key="3">
    <source>
        <dbReference type="ARBA" id="ARBA00022450"/>
    </source>
</evidence>